<feature type="transmembrane region" description="Helical" evidence="1">
    <location>
        <begin position="314"/>
        <end position="331"/>
    </location>
</feature>
<feature type="transmembrane region" description="Helical" evidence="1">
    <location>
        <begin position="513"/>
        <end position="532"/>
    </location>
</feature>
<evidence type="ECO:0000256" key="1">
    <source>
        <dbReference type="SAM" id="Phobius"/>
    </source>
</evidence>
<feature type="transmembrane region" description="Helical" evidence="1">
    <location>
        <begin position="129"/>
        <end position="150"/>
    </location>
</feature>
<feature type="transmembrane region" description="Helical" evidence="1">
    <location>
        <begin position="544"/>
        <end position="561"/>
    </location>
</feature>
<evidence type="ECO:0008006" key="4">
    <source>
        <dbReference type="Google" id="ProtNLM"/>
    </source>
</evidence>
<keyword evidence="1" id="KW-0472">Membrane</keyword>
<organism evidence="2 3">
    <name type="scientific">Candidatus Magasanikbacteria bacterium CG1_02_32_51</name>
    <dbReference type="NCBI Taxonomy" id="1805238"/>
    <lineage>
        <taxon>Bacteria</taxon>
        <taxon>Candidatus Magasanikiibacteriota</taxon>
    </lineage>
</organism>
<feature type="transmembrane region" description="Helical" evidence="1">
    <location>
        <begin position="88"/>
        <end position="108"/>
    </location>
</feature>
<keyword evidence="1" id="KW-0812">Transmembrane</keyword>
<gene>
    <name evidence="2" type="ORF">AUJ23_03150</name>
</gene>
<evidence type="ECO:0000313" key="3">
    <source>
        <dbReference type="Proteomes" id="UP000181941"/>
    </source>
</evidence>
<comment type="caution">
    <text evidence="2">The sequence shown here is derived from an EMBL/GenBank/DDBJ whole genome shotgun (WGS) entry which is preliminary data.</text>
</comment>
<proteinExistence type="predicted"/>
<feature type="transmembrane region" description="Helical" evidence="1">
    <location>
        <begin position="400"/>
        <end position="420"/>
    </location>
</feature>
<feature type="transmembrane region" description="Helical" evidence="1">
    <location>
        <begin position="484"/>
        <end position="504"/>
    </location>
</feature>
<feature type="transmembrane region" description="Helical" evidence="1">
    <location>
        <begin position="57"/>
        <end position="82"/>
    </location>
</feature>
<reference evidence="2 3" key="1">
    <citation type="journal article" date="2016" name="Environ. Microbiol.">
        <title>Genomic resolution of a cold subsurface aquifer community provides metabolic insights for novel microbes adapted to high CO concentrations.</title>
        <authorList>
            <person name="Probst A.J."/>
            <person name="Castelle C.J."/>
            <person name="Singh A."/>
            <person name="Brown C.T."/>
            <person name="Anantharaman K."/>
            <person name="Sharon I."/>
            <person name="Hug L.A."/>
            <person name="Burstein D."/>
            <person name="Emerson J.B."/>
            <person name="Thomas B.C."/>
            <person name="Banfield J.F."/>
        </authorList>
    </citation>
    <scope>NUCLEOTIDE SEQUENCE [LARGE SCALE GENOMIC DNA]</scope>
    <source>
        <strain evidence="2">CG1_02_32_51</strain>
    </source>
</reference>
<dbReference type="AlphaFoldDB" id="A0A1J4U429"/>
<feature type="transmembrane region" description="Helical" evidence="1">
    <location>
        <begin position="162"/>
        <end position="182"/>
    </location>
</feature>
<feature type="transmembrane region" description="Helical" evidence="1">
    <location>
        <begin position="337"/>
        <end position="355"/>
    </location>
</feature>
<feature type="transmembrane region" description="Helical" evidence="1">
    <location>
        <begin position="573"/>
        <end position="592"/>
    </location>
</feature>
<name>A0A1J4U429_9BACT</name>
<evidence type="ECO:0000313" key="2">
    <source>
        <dbReference type="EMBL" id="OIO18656.1"/>
    </source>
</evidence>
<feature type="transmembrane region" description="Helical" evidence="1">
    <location>
        <begin position="189"/>
        <end position="209"/>
    </location>
</feature>
<feature type="transmembrane region" description="Helical" evidence="1">
    <location>
        <begin position="440"/>
        <end position="464"/>
    </location>
</feature>
<feature type="transmembrane region" description="Helical" evidence="1">
    <location>
        <begin position="286"/>
        <end position="307"/>
    </location>
</feature>
<feature type="transmembrane region" description="Helical" evidence="1">
    <location>
        <begin position="367"/>
        <end position="394"/>
    </location>
</feature>
<feature type="transmembrane region" description="Helical" evidence="1">
    <location>
        <begin position="12"/>
        <end position="37"/>
    </location>
</feature>
<protein>
    <recommendedName>
        <fullName evidence="4">Glycosyltransferase RgtA/B/C/D-like domain-containing protein</fullName>
    </recommendedName>
</protein>
<sequence>MILLKNKIFLLTILSLVLIAIPFPISKFVGFLSFLFFTSQIWKNNFSAIFAEKFSVFVYFLLGFFSVFSLLGLVSSIFVVYYTLNSSLIIYPFIITSFLTFVFCYKNLQTKEYSKVSNYFQENNYVKSLIVFFMLLFFLGIFILSQNISVVSLSSPWQTIPFVYLFIFFVLSSISGILLYLLHNKEISLFIFIILAFFVHIYLPMSHTLPWGGDVWRHMAVEQKMINGDLELPVIFGKEALSRSIFGLPVLETFLIPNKYSYGHLWATSIFLSEVLPLDLLQVNKWLVPILWSVFFPIFLYLLSIILFDSKKTALWLVFASTFVFSFQALGAFTLPISFDFILFLFLLFLFFSYIKHKNYNLKKMLFLFLPLLLFQYTLFFLLFIFITFFAFILSRIKFSKIRIVLVSSAVFFIPIFEWITKLSIINTLSDILLNTKQMIGHLSGFTYAIAIRSSDILTGNIFFNHTPITSFVPNIFNIFRWHVVLIMLVVWILFFSGTFYIFLKEERKEWQIVNFLSFLVVGGYIYGWIFFSGDHLFVRRLDPVLALVILFTVFYAIYNIKIFKEILDKKIISFSLIVLTILFGTTAYASGPDMKIVSLDNYNTSQYIYDIVEDDKNYCIISDPWSLLTLEYVSAKSVVGGGFPIDRQFTQPELINIYNSLLNSSFEFSMLNNAFKVTGSKRCFLVVPSDSISLEQKRYLDSKLLGYDLEGFPMYVWMFEKKS</sequence>
<keyword evidence="1" id="KW-1133">Transmembrane helix</keyword>
<dbReference type="STRING" id="1805238.AUJ23_03150"/>
<dbReference type="EMBL" id="MNVC01000036">
    <property type="protein sequence ID" value="OIO18656.1"/>
    <property type="molecule type" value="Genomic_DNA"/>
</dbReference>
<dbReference type="Proteomes" id="UP000181941">
    <property type="component" value="Unassembled WGS sequence"/>
</dbReference>
<accession>A0A1J4U429</accession>